<keyword evidence="2" id="KW-0812">Transmembrane</keyword>
<feature type="transmembrane region" description="Helical" evidence="2">
    <location>
        <begin position="1075"/>
        <end position="1095"/>
    </location>
</feature>
<evidence type="ECO:0000313" key="3">
    <source>
        <dbReference type="EMBL" id="KAG5506407.1"/>
    </source>
</evidence>
<feature type="transmembrane region" description="Helical" evidence="2">
    <location>
        <begin position="1172"/>
        <end position="1194"/>
    </location>
</feature>
<dbReference type="PANTHER" id="PTHR34211">
    <property type="entry name" value="CALCINEURIN-LIKE METALLO-PHOSPHOESTERASE SUPERFAMILY PROTEIN"/>
    <property type="match status" value="1"/>
</dbReference>
<keyword evidence="4" id="KW-1185">Reference proteome</keyword>
<evidence type="ECO:0000256" key="2">
    <source>
        <dbReference type="SAM" id="Phobius"/>
    </source>
</evidence>
<feature type="region of interest" description="Disordered" evidence="1">
    <location>
        <begin position="319"/>
        <end position="339"/>
    </location>
</feature>
<protein>
    <submittedName>
        <fullName evidence="3">Uncharacterized protein</fullName>
    </submittedName>
</protein>
<sequence>MSTSHPLLAMSDWWYWRLGRHNPFVDFSMVWIEPLIQSAVDFCHRIEPDVLCTLVYLACMGSAYLFHSPFRAHSTAAMDTYGRVTRVFQTWSTIVFFCFHLGPQVLKNKRQGTRNPNTTDAVPILFFPLFIIFTTWFGFLHKMKRRWGLTITYGGRFSVIALNSFVLAALGTVHCAYGYKLREGASSPVWRSVLYYVMRSTVATQPLQCIAKVLGLSTCFIAADYYYKKWMGFDPARGILWAELYELNKGRQEEAFGMEKSGKKDCQDWRELVPPPRVYARAEPSTHTSAVRKAAGARTGTLVAGRLHREEHSSFAMSGAPLPIEEGAPTHARPPSRTLYHECPQGVNLSVLESSYASDDAELRQILGYGLGSSHTQMLDSASSSTPQGLPFSRSLHTTGTSPAVHRVSHSDPTLPTPMSFRAPEVVVRDVQKSQHPVNRPGMVPWWSTFILFTVWQTMAGATLHFLAFDVRTIQGYTTPKIFQLHFFFSLRATLQSAAEALGHTPTTPPPSIADSTVSSLESCGVEATEGLRSAATVPATPLGSKDHEACQSNNDVNEGFTPAGTAKSPPTEPDVWFDWIADVGDGFNPTYAMARLLAQPALRLPLTTKKERRWRKIARSMSHIARPRGCRCSSCVNADGSLSASAATVTDMKNPMRHDKSVQKFSRAALASAAKDTHGSEPHTIPTTAHAPPLRQTVRRCCADAASAACAKRPVMRPVHGASWDRTLARAATTDSFASNTSVPSSATRRRNTVSNCNLTAKAPVSHSMPKPGKSGFVTLPRGSFVLVGGDLAYPSPNDETYTMRLFEPYHDAMSGNTRLQSVFHAEQKRVVVADPSDADVAHLHLLDAATVSGMATGHAAQQAGCATAEAALRSVPLLFAIPGNHDWFDGLTTYRKYIIEREWIGGWLMPQRSSFFVLRLPHNWFILCCDTGNLQDIDVAQRNYFLDAIEKYMDVDSCAILAAHEPGWILEAMERDEKPRQPEVNRVVEALGTRLRLRLAGDLHHYSRHVPVDASSEAATLVVSGGGGAFLHGARDDVIISQGTRYRRACAFPDRNTFMNMASRLWGFRVINWKFDLVVGFLCLVLLMSVLPLPMDPLRSGRGTTAEVFGKVRLAQVFSLWVGYTTDIVSHVITHGVVSLIPLLLFFVFFSSAGADRHAPLLWRMCYGAVWSFIVLLCCSGAMAFLHTQLLYLMKNGLLRSASGKEGTELEYQVFFMTSMVADYFSYLTGGRMSWVSRLVGRVQQLIQVFIPSGWLRVLLRCLDPFESLGYFSMAVSGGGVAQFSATASRLQIFLYYAYVLFFYWILITPVVSFLIGTFLLFSVTTFDYMYDGAYSAFQMEEYKHFVRFRLDAATRELHAYVVAVQQPAKVYQLDPNYLWGLTCSGIEKHRPPHLKQYPSRWRPVQSGMRHESPTSKVVEHFTVCPHRVPPKTRSPPGE</sequence>
<accession>A0A836LDG2</accession>
<feature type="transmembrane region" description="Helical" evidence="2">
    <location>
        <begin position="118"/>
        <end position="139"/>
    </location>
</feature>
<name>A0A836LDG2_9TRYP</name>
<dbReference type="RefSeq" id="XP_067757569.1">
    <property type="nucleotide sequence ID" value="XM_067901863.1"/>
</dbReference>
<evidence type="ECO:0000313" key="4">
    <source>
        <dbReference type="Proteomes" id="UP000674318"/>
    </source>
</evidence>
<dbReference type="OrthoDB" id="1883418at2759"/>
<dbReference type="SUPFAM" id="SSF56300">
    <property type="entry name" value="Metallo-dependent phosphatases"/>
    <property type="match status" value="1"/>
</dbReference>
<dbReference type="KEGG" id="phet:94291940"/>
<dbReference type="InterPro" id="IPR029052">
    <property type="entry name" value="Metallo-depent_PP-like"/>
</dbReference>
<dbReference type="Proteomes" id="UP000674318">
    <property type="component" value="Unassembled WGS sequence"/>
</dbReference>
<evidence type="ECO:0000256" key="1">
    <source>
        <dbReference type="SAM" id="MobiDB-lite"/>
    </source>
</evidence>
<feature type="transmembrane region" description="Helical" evidence="2">
    <location>
        <begin position="87"/>
        <end position="106"/>
    </location>
</feature>
<proteinExistence type="predicted"/>
<dbReference type="PANTHER" id="PTHR34211:SF3">
    <property type="entry name" value="CALCINEURIN-LIKE METALLO-PHOSPHOESTERASE SUPERFAMILY PROTEIN"/>
    <property type="match status" value="1"/>
</dbReference>
<dbReference type="EMBL" id="JAFJZO010000020">
    <property type="protein sequence ID" value="KAG5506407.1"/>
    <property type="molecule type" value="Genomic_DNA"/>
</dbReference>
<keyword evidence="2" id="KW-0472">Membrane</keyword>
<keyword evidence="2" id="KW-1133">Transmembrane helix</keyword>
<comment type="caution">
    <text evidence="3">The sequence shown here is derived from an EMBL/GenBank/DDBJ whole genome shotgun (WGS) entry which is preliminary data.</text>
</comment>
<feature type="region of interest" description="Disordered" evidence="1">
    <location>
        <begin position="735"/>
        <end position="754"/>
    </location>
</feature>
<gene>
    <name evidence="3" type="ORF">JKF63_05910</name>
</gene>
<feature type="transmembrane region" description="Helical" evidence="2">
    <location>
        <begin position="1130"/>
        <end position="1152"/>
    </location>
</feature>
<organism evidence="3 4">
    <name type="scientific">Porcisia hertigi</name>
    <dbReference type="NCBI Taxonomy" id="2761500"/>
    <lineage>
        <taxon>Eukaryota</taxon>
        <taxon>Discoba</taxon>
        <taxon>Euglenozoa</taxon>
        <taxon>Kinetoplastea</taxon>
        <taxon>Metakinetoplastina</taxon>
        <taxon>Trypanosomatida</taxon>
        <taxon>Trypanosomatidae</taxon>
        <taxon>Leishmaniinae</taxon>
        <taxon>Porcisia</taxon>
    </lineage>
</organism>
<reference evidence="3 4" key="1">
    <citation type="submission" date="2021-02" db="EMBL/GenBank/DDBJ databases">
        <title>Porcisia hertigi Genome sequencing and assembly.</title>
        <authorList>
            <person name="Almutairi H."/>
            <person name="Gatherer D."/>
        </authorList>
    </citation>
    <scope>NUCLEOTIDE SEQUENCE [LARGE SCALE GENOMIC DNA]</scope>
    <source>
        <strain evidence="3 4">C119</strain>
    </source>
</reference>
<feature type="transmembrane region" description="Helical" evidence="2">
    <location>
        <begin position="1296"/>
        <end position="1324"/>
    </location>
</feature>
<dbReference type="GeneID" id="94291940"/>
<feature type="transmembrane region" description="Helical" evidence="2">
    <location>
        <begin position="159"/>
        <end position="179"/>
    </location>
</feature>